<comment type="caution">
    <text evidence="1">The sequence shown here is derived from an EMBL/GenBank/DDBJ whole genome shotgun (WGS) entry which is preliminary data.</text>
</comment>
<feature type="non-terminal residue" evidence="1">
    <location>
        <position position="1"/>
    </location>
</feature>
<dbReference type="Proteomes" id="UP001328107">
    <property type="component" value="Unassembled WGS sequence"/>
</dbReference>
<feature type="non-terminal residue" evidence="1">
    <location>
        <position position="72"/>
    </location>
</feature>
<evidence type="ECO:0000313" key="1">
    <source>
        <dbReference type="EMBL" id="GMR51760.1"/>
    </source>
</evidence>
<protein>
    <submittedName>
        <fullName evidence="1">Uncharacterized protein</fullName>
    </submittedName>
</protein>
<organism evidence="1 2">
    <name type="scientific">Pristionchus mayeri</name>
    <dbReference type="NCBI Taxonomy" id="1317129"/>
    <lineage>
        <taxon>Eukaryota</taxon>
        <taxon>Metazoa</taxon>
        <taxon>Ecdysozoa</taxon>
        <taxon>Nematoda</taxon>
        <taxon>Chromadorea</taxon>
        <taxon>Rhabditida</taxon>
        <taxon>Rhabditina</taxon>
        <taxon>Diplogasteromorpha</taxon>
        <taxon>Diplogasteroidea</taxon>
        <taxon>Neodiplogasteridae</taxon>
        <taxon>Pristionchus</taxon>
    </lineage>
</organism>
<dbReference type="AlphaFoldDB" id="A0AAN5CWT6"/>
<evidence type="ECO:0000313" key="2">
    <source>
        <dbReference type="Proteomes" id="UP001328107"/>
    </source>
</evidence>
<accession>A0AAN5CWT6</accession>
<dbReference type="EMBL" id="BTRK01000005">
    <property type="protein sequence ID" value="GMR51760.1"/>
    <property type="molecule type" value="Genomic_DNA"/>
</dbReference>
<keyword evidence="2" id="KW-1185">Reference proteome</keyword>
<reference evidence="2" key="1">
    <citation type="submission" date="2022-10" db="EMBL/GenBank/DDBJ databases">
        <title>Genome assembly of Pristionchus species.</title>
        <authorList>
            <person name="Yoshida K."/>
            <person name="Sommer R.J."/>
        </authorList>
    </citation>
    <scope>NUCLEOTIDE SEQUENCE [LARGE SCALE GENOMIC DNA]</scope>
    <source>
        <strain evidence="2">RS5460</strain>
    </source>
</reference>
<sequence length="72" mass="8101">SANLGCLGLIVPPEEIISRCGECIGGVGPRPPRWKLLQTIRRSCEYDTEDHRFEKGHQTALGYGCYIEQLLR</sequence>
<proteinExistence type="predicted"/>
<name>A0AAN5CWT6_9BILA</name>
<gene>
    <name evidence="1" type="ORF">PMAYCL1PPCAC_21955</name>
</gene>